<dbReference type="GO" id="GO:0006749">
    <property type="term" value="P:glutathione metabolic process"/>
    <property type="evidence" value="ECO:0007669"/>
    <property type="project" value="TreeGrafter"/>
</dbReference>
<evidence type="ECO:0000256" key="3">
    <source>
        <dbReference type="ARBA" id="ARBA00022679"/>
    </source>
</evidence>
<dbReference type="InterPro" id="IPR036282">
    <property type="entry name" value="Glutathione-S-Trfase_C_sf"/>
</dbReference>
<evidence type="ECO:0000256" key="1">
    <source>
        <dbReference type="ARBA" id="ARBA00010128"/>
    </source>
</evidence>
<dbReference type="Pfam" id="PF00043">
    <property type="entry name" value="GST_C"/>
    <property type="match status" value="1"/>
</dbReference>
<reference evidence="7" key="2">
    <citation type="submission" date="2020-08" db="EMBL/GenBank/DDBJ databases">
        <title>Plant Genome Project.</title>
        <authorList>
            <person name="Zhang R.-G."/>
        </authorList>
    </citation>
    <scope>NUCLEOTIDE SEQUENCE</scope>
    <source>
        <strain evidence="7">Huo1</strain>
        <tissue evidence="7">Leaf</tissue>
    </source>
</reference>
<feature type="domain" description="GST N-terminal" evidence="5">
    <location>
        <begin position="2"/>
        <end position="102"/>
    </location>
</feature>
<dbReference type="CDD" id="cd03187">
    <property type="entry name" value="GST_C_Phi"/>
    <property type="match status" value="1"/>
</dbReference>
<dbReference type="EC" id="2.5.1.18" evidence="2"/>
<evidence type="ECO:0000259" key="6">
    <source>
        <dbReference type="PROSITE" id="PS50405"/>
    </source>
</evidence>
<dbReference type="Gene3D" id="3.40.30.10">
    <property type="entry name" value="Glutaredoxin"/>
    <property type="match status" value="1"/>
</dbReference>
<dbReference type="InterPro" id="IPR034347">
    <property type="entry name" value="GST_Phi_C"/>
</dbReference>
<dbReference type="Proteomes" id="UP000298416">
    <property type="component" value="Unassembled WGS sequence"/>
</dbReference>
<reference evidence="7" key="1">
    <citation type="submission" date="2018-01" db="EMBL/GenBank/DDBJ databases">
        <authorList>
            <person name="Mao J.F."/>
        </authorList>
    </citation>
    <scope>NUCLEOTIDE SEQUENCE</scope>
    <source>
        <strain evidence="7">Huo1</strain>
        <tissue evidence="7">Leaf</tissue>
    </source>
</reference>
<keyword evidence="3" id="KW-0808">Transferase</keyword>
<dbReference type="GO" id="GO:0005737">
    <property type="term" value="C:cytoplasm"/>
    <property type="evidence" value="ECO:0007669"/>
    <property type="project" value="TreeGrafter"/>
</dbReference>
<dbReference type="SUPFAM" id="SSF47616">
    <property type="entry name" value="GST C-terminal domain-like"/>
    <property type="match status" value="1"/>
</dbReference>
<gene>
    <name evidence="7" type="ORF">SASPL_122724</name>
</gene>
<dbReference type="GO" id="GO:0009407">
    <property type="term" value="P:toxin catabolic process"/>
    <property type="evidence" value="ECO:0007669"/>
    <property type="project" value="UniProtKB-ARBA"/>
</dbReference>
<evidence type="ECO:0000256" key="4">
    <source>
        <dbReference type="ARBA" id="ARBA00047960"/>
    </source>
</evidence>
<dbReference type="Gene3D" id="1.20.1050.10">
    <property type="match status" value="1"/>
</dbReference>
<dbReference type="InterPro" id="IPR004046">
    <property type="entry name" value="GST_C"/>
</dbReference>
<protein>
    <recommendedName>
        <fullName evidence="2">glutathione transferase</fullName>
        <ecNumber evidence="2">2.5.1.18</ecNumber>
    </recommendedName>
</protein>
<dbReference type="InterPro" id="IPR004045">
    <property type="entry name" value="Glutathione_S-Trfase_N"/>
</dbReference>
<evidence type="ECO:0000256" key="2">
    <source>
        <dbReference type="ARBA" id="ARBA00012452"/>
    </source>
</evidence>
<evidence type="ECO:0000259" key="5">
    <source>
        <dbReference type="PROSITE" id="PS50404"/>
    </source>
</evidence>
<comment type="catalytic activity">
    <reaction evidence="4">
        <text>RX + glutathione = an S-substituted glutathione + a halide anion + H(+)</text>
        <dbReference type="Rhea" id="RHEA:16437"/>
        <dbReference type="ChEBI" id="CHEBI:15378"/>
        <dbReference type="ChEBI" id="CHEBI:16042"/>
        <dbReference type="ChEBI" id="CHEBI:17792"/>
        <dbReference type="ChEBI" id="CHEBI:57925"/>
        <dbReference type="ChEBI" id="CHEBI:90779"/>
        <dbReference type="EC" id="2.5.1.18"/>
    </reaction>
</comment>
<dbReference type="PANTHER" id="PTHR43900">
    <property type="entry name" value="GLUTATHIONE S-TRANSFERASE RHO"/>
    <property type="match status" value="1"/>
</dbReference>
<dbReference type="PROSITE" id="PS50405">
    <property type="entry name" value="GST_CTER"/>
    <property type="match status" value="1"/>
</dbReference>
<dbReference type="EMBL" id="PNBA02000008">
    <property type="protein sequence ID" value="KAG6415316.1"/>
    <property type="molecule type" value="Genomic_DNA"/>
</dbReference>
<dbReference type="PROSITE" id="PS50404">
    <property type="entry name" value="GST_NTER"/>
    <property type="match status" value="1"/>
</dbReference>
<dbReference type="GO" id="GO:0043295">
    <property type="term" value="F:glutathione binding"/>
    <property type="evidence" value="ECO:0007669"/>
    <property type="project" value="TreeGrafter"/>
</dbReference>
<sequence length="230" mass="25579">MTTIKVHGSFFSTATLRVLASLNEESLDYEFVPVDMRSDLSVFGPCSRSVAIEDGDLNLFVSRLLFYLGSINRSYQYVYITSFYAESRAITRYIAHSYAGEGFSLVSSDTKKAAVEDVWAEVEAQRYEPPAAKLTWELGIKPVLGMATDDDVVKAQVAELAKVLDVYEPRLAHSKYLGGDAFSLADLHHLPTLKYLMASPVKKVFVARPHVAAWVADIMARPSWQKVLAC</sequence>
<accession>A0A8X8ZSQ9</accession>
<dbReference type="PANTHER" id="PTHR43900:SF47">
    <property type="entry name" value="GLUTATHIONE S-TRANSFERASE F6-RELATED"/>
    <property type="match status" value="1"/>
</dbReference>
<dbReference type="InterPro" id="IPR010987">
    <property type="entry name" value="Glutathione-S-Trfase_C-like"/>
</dbReference>
<organism evidence="7">
    <name type="scientific">Salvia splendens</name>
    <name type="common">Scarlet sage</name>
    <dbReference type="NCBI Taxonomy" id="180675"/>
    <lineage>
        <taxon>Eukaryota</taxon>
        <taxon>Viridiplantae</taxon>
        <taxon>Streptophyta</taxon>
        <taxon>Embryophyta</taxon>
        <taxon>Tracheophyta</taxon>
        <taxon>Spermatophyta</taxon>
        <taxon>Magnoliopsida</taxon>
        <taxon>eudicotyledons</taxon>
        <taxon>Gunneridae</taxon>
        <taxon>Pentapetalae</taxon>
        <taxon>asterids</taxon>
        <taxon>lamiids</taxon>
        <taxon>Lamiales</taxon>
        <taxon>Lamiaceae</taxon>
        <taxon>Nepetoideae</taxon>
        <taxon>Mentheae</taxon>
        <taxon>Salviinae</taxon>
        <taxon>Salvia</taxon>
        <taxon>Salvia subgen. Calosphace</taxon>
        <taxon>core Calosphace</taxon>
    </lineage>
</organism>
<name>A0A8X8ZSQ9_SALSN</name>
<dbReference type="GO" id="GO:0004364">
    <property type="term" value="F:glutathione transferase activity"/>
    <property type="evidence" value="ECO:0007669"/>
    <property type="project" value="UniProtKB-EC"/>
</dbReference>
<evidence type="ECO:0000313" key="8">
    <source>
        <dbReference type="Proteomes" id="UP000298416"/>
    </source>
</evidence>
<comment type="similarity">
    <text evidence="1">Belongs to the GST superfamily. Phi family.</text>
</comment>
<proteinExistence type="inferred from homology"/>
<evidence type="ECO:0000313" key="7">
    <source>
        <dbReference type="EMBL" id="KAG6415316.1"/>
    </source>
</evidence>
<dbReference type="FunFam" id="1.20.1050.10:FF:000004">
    <property type="entry name" value="Glutathione S-transferase F2"/>
    <property type="match status" value="1"/>
</dbReference>
<comment type="caution">
    <text evidence="7">The sequence shown here is derived from an EMBL/GenBank/DDBJ whole genome shotgun (WGS) entry which is preliminary data.</text>
</comment>
<dbReference type="AlphaFoldDB" id="A0A8X8ZSQ9"/>
<keyword evidence="8" id="KW-1185">Reference proteome</keyword>
<feature type="domain" description="GST C-terminal" evidence="6">
    <location>
        <begin position="109"/>
        <end position="230"/>
    </location>
</feature>